<reference evidence="23" key="1">
    <citation type="submission" date="2021-02" db="EMBL/GenBank/DDBJ databases">
        <authorList>
            <person name="Nowell W R."/>
        </authorList>
    </citation>
    <scope>NUCLEOTIDE SEQUENCE</scope>
    <source>
        <strain evidence="23">Ploen Becks lab</strain>
    </source>
</reference>
<dbReference type="InterPro" id="IPR001357">
    <property type="entry name" value="BRCT_dom"/>
</dbReference>
<feature type="domain" description="ATP-dependent DNA ligase family profile" evidence="21">
    <location>
        <begin position="360"/>
        <end position="494"/>
    </location>
</feature>
<evidence type="ECO:0000256" key="14">
    <source>
        <dbReference type="ARBA" id="ARBA00023204"/>
    </source>
</evidence>
<dbReference type="GO" id="GO:0032807">
    <property type="term" value="C:DNA ligase IV complex"/>
    <property type="evidence" value="ECO:0007669"/>
    <property type="project" value="TreeGrafter"/>
</dbReference>
<keyword evidence="15" id="KW-0539">Nucleus</keyword>
<comment type="subcellular location">
    <subcellularLocation>
        <location evidence="2">Nucleus</location>
    </subcellularLocation>
</comment>
<gene>
    <name evidence="23" type="ORF">OXX778_LOCUS10075</name>
</gene>
<dbReference type="InterPro" id="IPR044125">
    <property type="entry name" value="Adenylation_DNA_ligase_IV"/>
</dbReference>
<dbReference type="InterPro" id="IPR036599">
    <property type="entry name" value="DNA_ligase_N_sf"/>
</dbReference>
<evidence type="ECO:0000256" key="18">
    <source>
        <dbReference type="ARBA" id="ARBA00034003"/>
    </source>
</evidence>
<dbReference type="SMART" id="SM00292">
    <property type="entry name" value="BRCT"/>
    <property type="match status" value="2"/>
</dbReference>
<dbReference type="SUPFAM" id="SSF50249">
    <property type="entry name" value="Nucleic acid-binding proteins"/>
    <property type="match status" value="1"/>
</dbReference>
<evidence type="ECO:0000256" key="12">
    <source>
        <dbReference type="ARBA" id="ARBA00022842"/>
    </source>
</evidence>
<dbReference type="GO" id="GO:0071897">
    <property type="term" value="P:DNA biosynthetic process"/>
    <property type="evidence" value="ECO:0007669"/>
    <property type="project" value="InterPro"/>
</dbReference>
<evidence type="ECO:0000256" key="16">
    <source>
        <dbReference type="ARBA" id="ARBA00030676"/>
    </source>
</evidence>
<evidence type="ECO:0000256" key="9">
    <source>
        <dbReference type="ARBA" id="ARBA00022741"/>
    </source>
</evidence>
<accession>A0A813XNG1</accession>
<dbReference type="Pfam" id="PF04675">
    <property type="entry name" value="DNA_ligase_A_N"/>
    <property type="match status" value="1"/>
</dbReference>
<evidence type="ECO:0000256" key="15">
    <source>
        <dbReference type="ARBA" id="ARBA00023242"/>
    </source>
</evidence>
<dbReference type="InterPro" id="IPR012308">
    <property type="entry name" value="DNA_ligase_ATP-dep_N"/>
</dbReference>
<dbReference type="Gene3D" id="1.10.3260.10">
    <property type="entry name" value="DNA ligase, ATP-dependent, N-terminal domain"/>
    <property type="match status" value="1"/>
</dbReference>
<dbReference type="PANTHER" id="PTHR45997:SF1">
    <property type="entry name" value="DNA LIGASE 4"/>
    <property type="match status" value="1"/>
</dbReference>
<keyword evidence="9" id="KW-0547">Nucleotide-binding</keyword>
<evidence type="ECO:0000256" key="11">
    <source>
        <dbReference type="ARBA" id="ARBA00022840"/>
    </source>
</evidence>
<dbReference type="Pfam" id="PF11411">
    <property type="entry name" value="DNA_ligase_IV"/>
    <property type="match status" value="1"/>
</dbReference>
<dbReference type="PANTHER" id="PTHR45997">
    <property type="entry name" value="DNA LIGASE 4"/>
    <property type="match status" value="1"/>
</dbReference>
<keyword evidence="12" id="KW-0460">Magnesium</keyword>
<evidence type="ECO:0000256" key="20">
    <source>
        <dbReference type="SAM" id="MobiDB-lite"/>
    </source>
</evidence>
<dbReference type="GO" id="GO:0006303">
    <property type="term" value="P:double-strand break repair via nonhomologous end joining"/>
    <property type="evidence" value="ECO:0007669"/>
    <property type="project" value="TreeGrafter"/>
</dbReference>
<dbReference type="Gene3D" id="2.40.50.140">
    <property type="entry name" value="Nucleic acid-binding proteins"/>
    <property type="match status" value="1"/>
</dbReference>
<dbReference type="GO" id="GO:0003910">
    <property type="term" value="F:DNA ligase (ATP) activity"/>
    <property type="evidence" value="ECO:0007669"/>
    <property type="project" value="UniProtKB-EC"/>
</dbReference>
<keyword evidence="13" id="KW-0233">DNA recombination</keyword>
<dbReference type="SUPFAM" id="SSF52113">
    <property type="entry name" value="BRCT domain"/>
    <property type="match status" value="2"/>
</dbReference>
<evidence type="ECO:0000256" key="3">
    <source>
        <dbReference type="ARBA" id="ARBA00007572"/>
    </source>
</evidence>
<dbReference type="InterPro" id="IPR012310">
    <property type="entry name" value="DNA_ligase_ATP-dep_cent"/>
</dbReference>
<evidence type="ECO:0000256" key="8">
    <source>
        <dbReference type="ARBA" id="ARBA00022737"/>
    </source>
</evidence>
<evidence type="ECO:0000256" key="7">
    <source>
        <dbReference type="ARBA" id="ARBA00022723"/>
    </source>
</evidence>
<dbReference type="InterPro" id="IPR000977">
    <property type="entry name" value="DNA_ligase_ATP-dep"/>
</dbReference>
<evidence type="ECO:0000256" key="2">
    <source>
        <dbReference type="ARBA" id="ARBA00004123"/>
    </source>
</evidence>
<feature type="domain" description="BRCT" evidence="22">
    <location>
        <begin position="671"/>
        <end position="747"/>
    </location>
</feature>
<evidence type="ECO:0000256" key="19">
    <source>
        <dbReference type="RuleBase" id="RU004196"/>
    </source>
</evidence>
<feature type="region of interest" description="Disordered" evidence="20">
    <location>
        <begin position="630"/>
        <end position="651"/>
    </location>
</feature>
<dbReference type="GO" id="GO:0003677">
    <property type="term" value="F:DNA binding"/>
    <property type="evidence" value="ECO:0007669"/>
    <property type="project" value="InterPro"/>
</dbReference>
<dbReference type="CDD" id="cd07968">
    <property type="entry name" value="OBF_DNA_ligase_IV"/>
    <property type="match status" value="1"/>
</dbReference>
<sequence length="926" mass="108012">METEPIKSVSSRISFKSFCNLLEKICKIDETPQSKRTLGKNEEKKQLIQKFIEFWRHTAKNDTKKLDDNFYPAIRLLLPYDDDRVYGLKEIKLAKYLIDALCIAPKSDDALKLLNYKAPNSIKSEGDFASMAYFVLKNRCRDDLTLNLDEINHHLDLISMNNSRGKDGLKEVNNSIKHLLVNLSPIQLKWLIRIILKDLKIGIKEPVIFDAFHPDALDVYNFTSNLEKLCSLLNDPTKRFNEIGVQIGSPCRPMLGEKAKPNKIEQLLNGREFYIETKFDGERFQLHKKDDKFYYFSRNSHDYTETFGEDIFNGSLTPFIFKSFAKNVKNLILDGEMCSYNIKEKILLSKGDDIDVKSARQYDGIHTCYCVFDILLYNDEVLTNRPLKERVEYIKKSFSEIEGRIQYSSQIKAKTNQHVVDALNNAIDGRLEGIVVKDPESVYKPSQRGGGWYKVKPDYMLGLNDDLDLLVLGGYYGSGRWSGLISHFLVGLGLDEKNGDTHPKKFYTLCKIGSGYTHKELLDYNQKLMDKWKKFDKKNPPSHLELGNATPELWIEPKDSFIVQIKAVEINSSEKYRLGCTLRFPRLEKFRPDKNWYECMRVSEFEELRDKNCGKLSNRHLDLNEFEEDGLNFEDEDGPSPSKRKKSTSRKSQKATVGSFYRSIDPSVVEKLGEIFSKKEFCVLIEDDLKRKNNLEKRIIELGGEIVQNPGKETLCIITNRTTHRVKSYIKTQNYDIVRVEWLEKCIGDKVFYKWRPGDMISSKRETVERFEKMYDTFGDSYFDDVSIEGLKELFNSGNFVNKELKPEMNEDFIINLRKKICNFENRYFPDDSKFGLFRMCVFYFDTKNGNSNLIDLKARWHGGFSVKEINDYVTHCVMDRKDHDRLKEIKELNRKRTRKFRVVSSDWILDSIKNCRLKDELPYVL</sequence>
<proteinExistence type="inferred from homology"/>
<protein>
    <recommendedName>
        <fullName evidence="5">DNA ligase 4</fullName>
        <ecNumber evidence="4">6.5.1.1</ecNumber>
    </recommendedName>
    <alternativeName>
        <fullName evidence="17">DNA ligase IV</fullName>
    </alternativeName>
    <alternativeName>
        <fullName evidence="16">Polydeoxyribonucleotide synthase [ATP] 4</fullName>
    </alternativeName>
</protein>
<dbReference type="GO" id="GO:0005524">
    <property type="term" value="F:ATP binding"/>
    <property type="evidence" value="ECO:0007669"/>
    <property type="project" value="UniProtKB-KW"/>
</dbReference>
<dbReference type="AlphaFoldDB" id="A0A813XNG1"/>
<dbReference type="Pfam" id="PF00533">
    <property type="entry name" value="BRCT"/>
    <property type="match status" value="2"/>
</dbReference>
<dbReference type="InterPro" id="IPR016059">
    <property type="entry name" value="DNA_ligase_ATP-dep_CS"/>
</dbReference>
<comment type="cofactor">
    <cofactor evidence="1">
        <name>Mg(2+)</name>
        <dbReference type="ChEBI" id="CHEBI:18420"/>
    </cofactor>
</comment>
<keyword evidence="8" id="KW-0677">Repeat</keyword>
<dbReference type="InterPro" id="IPR029710">
    <property type="entry name" value="LIG4"/>
</dbReference>
<comment type="caution">
    <text evidence="23">The sequence shown here is derived from an EMBL/GenBank/DDBJ whole genome shotgun (WGS) entry which is preliminary data.</text>
</comment>
<evidence type="ECO:0000256" key="4">
    <source>
        <dbReference type="ARBA" id="ARBA00012727"/>
    </source>
</evidence>
<keyword evidence="6" id="KW-0436">Ligase</keyword>
<organism evidence="23 24">
    <name type="scientific">Brachionus calyciflorus</name>
    <dbReference type="NCBI Taxonomy" id="104777"/>
    <lineage>
        <taxon>Eukaryota</taxon>
        <taxon>Metazoa</taxon>
        <taxon>Spiralia</taxon>
        <taxon>Gnathifera</taxon>
        <taxon>Rotifera</taxon>
        <taxon>Eurotatoria</taxon>
        <taxon>Monogononta</taxon>
        <taxon>Pseudotrocha</taxon>
        <taxon>Ploima</taxon>
        <taxon>Brachionidae</taxon>
        <taxon>Brachionus</taxon>
    </lineage>
</organism>
<dbReference type="PROSITE" id="PS50172">
    <property type="entry name" value="BRCT"/>
    <property type="match status" value="2"/>
</dbReference>
<dbReference type="GO" id="GO:0046872">
    <property type="term" value="F:metal ion binding"/>
    <property type="evidence" value="ECO:0007669"/>
    <property type="project" value="UniProtKB-KW"/>
</dbReference>
<dbReference type="PROSITE" id="PS50160">
    <property type="entry name" value="DNA_LIGASE_A3"/>
    <property type="match status" value="1"/>
</dbReference>
<dbReference type="PROSITE" id="PS00333">
    <property type="entry name" value="DNA_LIGASE_A2"/>
    <property type="match status" value="1"/>
</dbReference>
<dbReference type="FunFam" id="2.40.50.140:FF:000150">
    <property type="entry name" value="DNA ligase"/>
    <property type="match status" value="1"/>
</dbReference>
<keyword evidence="11" id="KW-0067">ATP-binding</keyword>
<feature type="domain" description="BRCT" evidence="22">
    <location>
        <begin position="833"/>
        <end position="926"/>
    </location>
</feature>
<evidence type="ECO:0000259" key="21">
    <source>
        <dbReference type="PROSITE" id="PS50160"/>
    </source>
</evidence>
<keyword evidence="7" id="KW-0479">Metal-binding</keyword>
<dbReference type="InterPro" id="IPR012309">
    <property type="entry name" value="DNA_ligase_ATP-dep_C"/>
</dbReference>
<evidence type="ECO:0000313" key="24">
    <source>
        <dbReference type="Proteomes" id="UP000663879"/>
    </source>
</evidence>
<evidence type="ECO:0000256" key="10">
    <source>
        <dbReference type="ARBA" id="ARBA00022763"/>
    </source>
</evidence>
<evidence type="ECO:0000256" key="1">
    <source>
        <dbReference type="ARBA" id="ARBA00001946"/>
    </source>
</evidence>
<dbReference type="Gene3D" id="3.30.470.30">
    <property type="entry name" value="DNA ligase/mRNA capping enzyme"/>
    <property type="match status" value="1"/>
</dbReference>
<dbReference type="GO" id="GO:0006297">
    <property type="term" value="P:nucleotide-excision repair, DNA gap filling"/>
    <property type="evidence" value="ECO:0007669"/>
    <property type="project" value="TreeGrafter"/>
</dbReference>
<dbReference type="GO" id="GO:0006310">
    <property type="term" value="P:DNA recombination"/>
    <property type="evidence" value="ECO:0007669"/>
    <property type="project" value="UniProtKB-KW"/>
</dbReference>
<evidence type="ECO:0000256" key="5">
    <source>
        <dbReference type="ARBA" id="ARBA00022073"/>
    </source>
</evidence>
<evidence type="ECO:0000313" key="23">
    <source>
        <dbReference type="EMBL" id="CAF0874039.1"/>
    </source>
</evidence>
<dbReference type="InterPro" id="IPR021536">
    <property type="entry name" value="DNA_ligase_IV_dom"/>
</dbReference>
<feature type="compositionally biased region" description="Basic residues" evidence="20">
    <location>
        <begin position="642"/>
        <end position="651"/>
    </location>
</feature>
<dbReference type="GO" id="GO:0005958">
    <property type="term" value="C:DNA-dependent protein kinase-DNA ligase 4 complex"/>
    <property type="evidence" value="ECO:0007669"/>
    <property type="project" value="TreeGrafter"/>
</dbReference>
<dbReference type="CDD" id="cd07903">
    <property type="entry name" value="Adenylation_DNA_ligase_IV"/>
    <property type="match status" value="1"/>
</dbReference>
<dbReference type="Gene3D" id="3.40.50.10190">
    <property type="entry name" value="BRCT domain"/>
    <property type="match status" value="2"/>
</dbReference>
<dbReference type="SUPFAM" id="SSF117018">
    <property type="entry name" value="ATP-dependent DNA ligase DNA-binding domain"/>
    <property type="match status" value="1"/>
</dbReference>
<dbReference type="OrthoDB" id="151490at2759"/>
<evidence type="ECO:0000256" key="17">
    <source>
        <dbReference type="ARBA" id="ARBA00031942"/>
    </source>
</evidence>
<evidence type="ECO:0000259" key="22">
    <source>
        <dbReference type="PROSITE" id="PS50172"/>
    </source>
</evidence>
<dbReference type="InterPro" id="IPR036420">
    <property type="entry name" value="BRCT_dom_sf"/>
</dbReference>
<keyword evidence="14" id="KW-0234">DNA repair</keyword>
<dbReference type="NCBIfam" id="TIGR00574">
    <property type="entry name" value="dnl1"/>
    <property type="match status" value="1"/>
</dbReference>
<name>A0A813XNG1_9BILA</name>
<comment type="catalytic activity">
    <reaction evidence="18">
        <text>ATP + (deoxyribonucleotide)n-3'-hydroxyl + 5'-phospho-(deoxyribonucleotide)m = (deoxyribonucleotide)n+m + AMP + diphosphate.</text>
        <dbReference type="EC" id="6.5.1.1"/>
    </reaction>
</comment>
<dbReference type="Proteomes" id="UP000663879">
    <property type="component" value="Unassembled WGS sequence"/>
</dbReference>
<keyword evidence="10" id="KW-0227">DNA damage</keyword>
<dbReference type="EC" id="6.5.1.1" evidence="4"/>
<comment type="similarity">
    <text evidence="3 19">Belongs to the ATP-dependent DNA ligase family.</text>
</comment>
<dbReference type="EMBL" id="CAJNOC010001552">
    <property type="protein sequence ID" value="CAF0874039.1"/>
    <property type="molecule type" value="Genomic_DNA"/>
</dbReference>
<dbReference type="Pfam" id="PF04679">
    <property type="entry name" value="DNA_ligase_A_C"/>
    <property type="match status" value="1"/>
</dbReference>
<evidence type="ECO:0000256" key="13">
    <source>
        <dbReference type="ARBA" id="ARBA00023172"/>
    </source>
</evidence>
<dbReference type="InterPro" id="IPR012340">
    <property type="entry name" value="NA-bd_OB-fold"/>
</dbReference>
<evidence type="ECO:0000256" key="6">
    <source>
        <dbReference type="ARBA" id="ARBA00022598"/>
    </source>
</evidence>
<dbReference type="Pfam" id="PF01068">
    <property type="entry name" value="DNA_ligase_A_M"/>
    <property type="match status" value="1"/>
</dbReference>
<keyword evidence="24" id="KW-1185">Reference proteome</keyword>
<dbReference type="SUPFAM" id="SSF56091">
    <property type="entry name" value="DNA ligase/mRNA capping enzyme, catalytic domain"/>
    <property type="match status" value="1"/>
</dbReference>